<organism evidence="1 2">
    <name type="scientific">Mycobacterium paraintracellulare</name>
    <dbReference type="NCBI Taxonomy" id="1138383"/>
    <lineage>
        <taxon>Bacteria</taxon>
        <taxon>Bacillati</taxon>
        <taxon>Actinomycetota</taxon>
        <taxon>Actinomycetes</taxon>
        <taxon>Mycobacteriales</taxon>
        <taxon>Mycobacteriaceae</taxon>
        <taxon>Mycobacterium</taxon>
        <taxon>Mycobacterium avium complex (MAC)</taxon>
    </lineage>
</organism>
<protein>
    <submittedName>
        <fullName evidence="1">Uncharacterized protein</fullName>
    </submittedName>
</protein>
<gene>
    <name evidence="1" type="ORF">MPRI_35960</name>
</gene>
<evidence type="ECO:0000313" key="1">
    <source>
        <dbReference type="EMBL" id="BBY71409.1"/>
    </source>
</evidence>
<dbReference type="EMBL" id="AP022597">
    <property type="protein sequence ID" value="BBY71409.1"/>
    <property type="molecule type" value="Genomic_DNA"/>
</dbReference>
<dbReference type="RefSeq" id="WP_009976077.1">
    <property type="nucleotide sequence ID" value="NC_016948.1"/>
</dbReference>
<name>A0ABM7KB35_9MYCO</name>
<proteinExistence type="predicted"/>
<accession>A0ABM7KB35</accession>
<evidence type="ECO:0000313" key="2">
    <source>
        <dbReference type="Proteomes" id="UP000466578"/>
    </source>
</evidence>
<reference evidence="1 2" key="1">
    <citation type="journal article" date="2019" name="Emerg. Microbes Infect.">
        <title>Comprehensive subspecies identification of 175 nontuberculous mycobacteria species based on 7547 genomic profiles.</title>
        <authorList>
            <person name="Matsumoto Y."/>
            <person name="Kinjo T."/>
            <person name="Motooka D."/>
            <person name="Nabeya D."/>
            <person name="Jung N."/>
            <person name="Uechi K."/>
            <person name="Horii T."/>
            <person name="Iida T."/>
            <person name="Fujita J."/>
            <person name="Nakamura S."/>
        </authorList>
    </citation>
    <scope>NUCLEOTIDE SEQUENCE [LARGE SCALE GENOMIC DNA]</scope>
    <source>
        <strain evidence="1 2">JCM 30622</strain>
    </source>
</reference>
<dbReference type="GeneID" id="45457450"/>
<sequence length="81" mass="9098">MLEPVVADHSLTMDDDNLELMRIGQPAGSWADRCETMATMGNCNYENEYIRSYPARMPPIARRQLTEADGLRDRRAPGGKA</sequence>
<dbReference type="Proteomes" id="UP000466578">
    <property type="component" value="Chromosome"/>
</dbReference>
<keyword evidence="2" id="KW-1185">Reference proteome</keyword>